<evidence type="ECO:0000259" key="5">
    <source>
        <dbReference type="PROSITE" id="PS50072"/>
    </source>
</evidence>
<dbReference type="eggNOG" id="COG0652">
    <property type="taxonomic scope" value="Bacteria"/>
</dbReference>
<dbReference type="InterPro" id="IPR044665">
    <property type="entry name" value="E_coli_cyclophilin_A-like"/>
</dbReference>
<organism evidence="6 8">
    <name type="scientific">Pseudoalteromonas ruthenica</name>
    <dbReference type="NCBI Taxonomy" id="151081"/>
    <lineage>
        <taxon>Bacteria</taxon>
        <taxon>Pseudomonadati</taxon>
        <taxon>Pseudomonadota</taxon>
        <taxon>Gammaproteobacteria</taxon>
        <taxon>Alteromonadales</taxon>
        <taxon>Pseudoalteromonadaceae</taxon>
        <taxon>Pseudoalteromonas</taxon>
    </lineage>
</organism>
<gene>
    <name evidence="7" type="ORF">CWC05_09470</name>
    <name evidence="6" type="ORF">TW72_11310</name>
</gene>
<evidence type="ECO:0000313" key="7">
    <source>
        <dbReference type="EMBL" id="TMP87307.1"/>
    </source>
</evidence>
<dbReference type="EMBL" id="PNCG01000009">
    <property type="protein sequence ID" value="TMP87307.1"/>
    <property type="molecule type" value="Genomic_DNA"/>
</dbReference>
<keyword evidence="8" id="KW-1185">Reference proteome</keyword>
<dbReference type="Proteomes" id="UP000033664">
    <property type="component" value="Unassembled WGS sequence"/>
</dbReference>
<dbReference type="InterPro" id="IPR002130">
    <property type="entry name" value="Cyclophilin-type_PPIase_dom"/>
</dbReference>
<feature type="domain" description="PPIase cyclophilin-type" evidence="5">
    <location>
        <begin position="36"/>
        <end position="205"/>
    </location>
</feature>
<dbReference type="Pfam" id="PF00160">
    <property type="entry name" value="Pro_isomerase"/>
    <property type="match status" value="1"/>
</dbReference>
<keyword evidence="4" id="KW-0732">Signal</keyword>
<feature type="chain" id="PRO_5033222521" description="peptidylprolyl isomerase" evidence="4">
    <location>
        <begin position="25"/>
        <end position="211"/>
    </location>
</feature>
<dbReference type="SUPFAM" id="SSF50891">
    <property type="entry name" value="Cyclophilin-like"/>
    <property type="match status" value="1"/>
</dbReference>
<proteinExistence type="predicted"/>
<evidence type="ECO:0000313" key="8">
    <source>
        <dbReference type="Proteomes" id="UP000033664"/>
    </source>
</evidence>
<dbReference type="OrthoDB" id="9807797at2"/>
<reference evidence="7" key="4">
    <citation type="submission" date="2019-09" db="EMBL/GenBank/DDBJ databases">
        <title>Co-occurence of chitin degradation, pigmentation and bioactivity in marine Pseudoalteromonas.</title>
        <authorList>
            <person name="Sonnenschein E.C."/>
            <person name="Bech P.K."/>
        </authorList>
    </citation>
    <scope>NUCLEOTIDE SEQUENCE</scope>
    <source>
        <strain evidence="7">S2897</strain>
    </source>
</reference>
<dbReference type="RefSeq" id="WP_022944579.1">
    <property type="nucleotide sequence ID" value="NZ_CP023396.1"/>
</dbReference>
<sequence>MNTRFLGTLTAVFLTFFISLPTLAAVQGQFVQKDNLFPRVEFATSEGKIVVELDRSRAPITVNNFLTYVQDGSYKGSVFHRVERDEENDRDFVIQGGGYDKNYDGLHENDPIFNESGSGLENDMYTIAMAYQDRKPHSATRQFFFNMDNNDHLNPGSDWGFAVFGSVVEGFETLDKIMRVETDYQEKIGYSYVPKQPVIIFNIKVLEAQPY</sequence>
<evidence type="ECO:0000256" key="3">
    <source>
        <dbReference type="ARBA" id="ARBA00023235"/>
    </source>
</evidence>
<dbReference type="InterPro" id="IPR029000">
    <property type="entry name" value="Cyclophilin-like_dom_sf"/>
</dbReference>
<evidence type="ECO:0000313" key="9">
    <source>
        <dbReference type="Proteomes" id="UP000305874"/>
    </source>
</evidence>
<keyword evidence="2" id="KW-0697">Rotamase</keyword>
<reference evidence="7 9" key="2">
    <citation type="submission" date="2017-12" db="EMBL/GenBank/DDBJ databases">
        <authorList>
            <person name="Paulsen S."/>
            <person name="Gram L.K."/>
        </authorList>
    </citation>
    <scope>NUCLEOTIDE SEQUENCE [LARGE SCALE GENOMIC DNA]</scope>
    <source>
        <strain evidence="7 9">S2897</strain>
    </source>
</reference>
<dbReference type="PROSITE" id="PS50072">
    <property type="entry name" value="CSA_PPIASE_2"/>
    <property type="match status" value="1"/>
</dbReference>
<name>A0A0F4PHD5_9GAMM</name>
<dbReference type="AlphaFoldDB" id="A0A0F4PHD5"/>
<dbReference type="EC" id="5.2.1.8" evidence="1"/>
<accession>A0A0F4PHD5</accession>
<dbReference type="EMBL" id="JXXZ01000010">
    <property type="protein sequence ID" value="KJY98338.1"/>
    <property type="molecule type" value="Genomic_DNA"/>
</dbReference>
<evidence type="ECO:0000256" key="4">
    <source>
        <dbReference type="SAM" id="SignalP"/>
    </source>
</evidence>
<reference evidence="9" key="3">
    <citation type="submission" date="2019-06" db="EMBL/GenBank/DDBJ databases">
        <title>Co-occurence of chitin degradation, pigmentation and bioactivity in marine Pseudoalteromonas.</title>
        <authorList>
            <person name="Sonnenschein E.C."/>
            <person name="Bech P.K."/>
        </authorList>
    </citation>
    <scope>NUCLEOTIDE SEQUENCE [LARGE SCALE GENOMIC DNA]</scope>
    <source>
        <strain evidence="9">S2897</strain>
    </source>
</reference>
<feature type="signal peptide" evidence="4">
    <location>
        <begin position="1"/>
        <end position="24"/>
    </location>
</feature>
<evidence type="ECO:0000313" key="6">
    <source>
        <dbReference type="EMBL" id="KJY98338.1"/>
    </source>
</evidence>
<reference evidence="6 8" key="1">
    <citation type="journal article" date="2015" name="BMC Genomics">
        <title>Genome mining reveals unlocked bioactive potential of marine Gram-negative bacteria.</title>
        <authorList>
            <person name="Machado H."/>
            <person name="Sonnenschein E.C."/>
            <person name="Melchiorsen J."/>
            <person name="Gram L."/>
        </authorList>
    </citation>
    <scope>NUCLEOTIDE SEQUENCE [LARGE SCALE GENOMIC DNA]</scope>
    <source>
        <strain evidence="6 8">S3137</strain>
    </source>
</reference>
<dbReference type="GeneID" id="58229080"/>
<dbReference type="STRING" id="151081.TW72_11310"/>
<evidence type="ECO:0000256" key="1">
    <source>
        <dbReference type="ARBA" id="ARBA00013194"/>
    </source>
</evidence>
<protein>
    <recommendedName>
        <fullName evidence="1">peptidylprolyl isomerase</fullName>
        <ecNumber evidence="1">5.2.1.8</ecNumber>
    </recommendedName>
</protein>
<evidence type="ECO:0000256" key="2">
    <source>
        <dbReference type="ARBA" id="ARBA00023110"/>
    </source>
</evidence>
<dbReference type="PATRIC" id="fig|151081.8.peg.3526"/>
<dbReference type="Gene3D" id="2.40.100.10">
    <property type="entry name" value="Cyclophilin-like"/>
    <property type="match status" value="1"/>
</dbReference>
<dbReference type="GO" id="GO:0003755">
    <property type="term" value="F:peptidyl-prolyl cis-trans isomerase activity"/>
    <property type="evidence" value="ECO:0007669"/>
    <property type="project" value="UniProtKB-KW"/>
</dbReference>
<comment type="caution">
    <text evidence="6">The sequence shown here is derived from an EMBL/GenBank/DDBJ whole genome shotgun (WGS) entry which is preliminary data.</text>
</comment>
<dbReference type="Proteomes" id="UP000305874">
    <property type="component" value="Unassembled WGS sequence"/>
</dbReference>
<keyword evidence="3 6" id="KW-0413">Isomerase</keyword>
<dbReference type="PANTHER" id="PTHR43246">
    <property type="entry name" value="PEPTIDYL-PROLYL CIS-TRANS ISOMERASE CYP38, CHLOROPLASTIC"/>
    <property type="match status" value="1"/>
</dbReference>